<feature type="compositionally biased region" description="Acidic residues" evidence="1">
    <location>
        <begin position="1"/>
        <end position="25"/>
    </location>
</feature>
<feature type="region of interest" description="Disordered" evidence="1">
    <location>
        <begin position="1"/>
        <end position="39"/>
    </location>
</feature>
<evidence type="ECO:0000256" key="1">
    <source>
        <dbReference type="SAM" id="MobiDB-lite"/>
    </source>
</evidence>
<sequence>MGDGEDNSDPGLDLDAEEITDSDADLDGRTDSSSDVPTMGKMSEEILDAAAELLQLLFELCITFMTEEFRDGQASSSTLVYYSGVLALRGTGETFRSAKLFTPILSSLIYIQRLLFLEYALPYKAYSRIGLERRPRYGQLERSNAVRLKYMVEGAMYPLAEF</sequence>
<proteinExistence type="predicted"/>
<dbReference type="Proteomes" id="UP000756921">
    <property type="component" value="Unassembled WGS sequence"/>
</dbReference>
<accession>A0A9P6KJJ9</accession>
<comment type="caution">
    <text evidence="2">The sequence shown here is derived from an EMBL/GenBank/DDBJ whole genome shotgun (WGS) entry which is preliminary data.</text>
</comment>
<keyword evidence="3" id="KW-1185">Reference proteome</keyword>
<reference evidence="2" key="1">
    <citation type="journal article" date="2020" name="Mol. Plant Microbe Interact.">
        <title>Genome Sequence of the Biocontrol Agent Coniothyrium minitans strain Conio (IMI 134523).</title>
        <authorList>
            <person name="Patel D."/>
            <person name="Shittu T.A."/>
            <person name="Baroncelli R."/>
            <person name="Muthumeenakshi S."/>
            <person name="Osborne T.H."/>
            <person name="Janganan T.K."/>
            <person name="Sreenivasaprasad S."/>
        </authorList>
    </citation>
    <scope>NUCLEOTIDE SEQUENCE</scope>
    <source>
        <strain evidence="2">Conio</strain>
    </source>
</reference>
<dbReference type="EMBL" id="WJXW01000019">
    <property type="protein sequence ID" value="KAF9728636.1"/>
    <property type="molecule type" value="Genomic_DNA"/>
</dbReference>
<name>A0A9P6KJJ9_9PLEO</name>
<protein>
    <submittedName>
        <fullName evidence="2">Uncharacterized protein</fullName>
    </submittedName>
</protein>
<gene>
    <name evidence="2" type="ORF">PMIN01_13464</name>
</gene>
<evidence type="ECO:0000313" key="3">
    <source>
        <dbReference type="Proteomes" id="UP000756921"/>
    </source>
</evidence>
<dbReference type="OrthoDB" id="3785743at2759"/>
<evidence type="ECO:0000313" key="2">
    <source>
        <dbReference type="EMBL" id="KAF9728636.1"/>
    </source>
</evidence>
<dbReference type="AlphaFoldDB" id="A0A9P6KJJ9"/>
<organism evidence="2 3">
    <name type="scientific">Paraphaeosphaeria minitans</name>
    <dbReference type="NCBI Taxonomy" id="565426"/>
    <lineage>
        <taxon>Eukaryota</taxon>
        <taxon>Fungi</taxon>
        <taxon>Dikarya</taxon>
        <taxon>Ascomycota</taxon>
        <taxon>Pezizomycotina</taxon>
        <taxon>Dothideomycetes</taxon>
        <taxon>Pleosporomycetidae</taxon>
        <taxon>Pleosporales</taxon>
        <taxon>Massarineae</taxon>
        <taxon>Didymosphaeriaceae</taxon>
        <taxon>Paraphaeosphaeria</taxon>
    </lineage>
</organism>